<protein>
    <recommendedName>
        <fullName evidence="4">DUF1409 domain-containing protein</fullName>
    </recommendedName>
</protein>
<evidence type="ECO:0008006" key="4">
    <source>
        <dbReference type="Google" id="ProtNLM"/>
    </source>
</evidence>
<name>A0A3L6PGM7_PANMI</name>
<evidence type="ECO:0000313" key="2">
    <source>
        <dbReference type="EMBL" id="RLM58016.1"/>
    </source>
</evidence>
<feature type="compositionally biased region" description="Basic residues" evidence="1">
    <location>
        <begin position="128"/>
        <end position="145"/>
    </location>
</feature>
<organism evidence="2 3">
    <name type="scientific">Panicum miliaceum</name>
    <name type="common">Proso millet</name>
    <name type="synonym">Broomcorn millet</name>
    <dbReference type="NCBI Taxonomy" id="4540"/>
    <lineage>
        <taxon>Eukaryota</taxon>
        <taxon>Viridiplantae</taxon>
        <taxon>Streptophyta</taxon>
        <taxon>Embryophyta</taxon>
        <taxon>Tracheophyta</taxon>
        <taxon>Spermatophyta</taxon>
        <taxon>Magnoliopsida</taxon>
        <taxon>Liliopsida</taxon>
        <taxon>Poales</taxon>
        <taxon>Poaceae</taxon>
        <taxon>PACMAD clade</taxon>
        <taxon>Panicoideae</taxon>
        <taxon>Panicodae</taxon>
        <taxon>Paniceae</taxon>
        <taxon>Panicinae</taxon>
        <taxon>Panicum</taxon>
        <taxon>Panicum sect. Panicum</taxon>
    </lineage>
</organism>
<comment type="caution">
    <text evidence="2">The sequence shown here is derived from an EMBL/GenBank/DDBJ whole genome shotgun (WGS) entry which is preliminary data.</text>
</comment>
<evidence type="ECO:0000313" key="3">
    <source>
        <dbReference type="Proteomes" id="UP000275267"/>
    </source>
</evidence>
<dbReference type="AlphaFoldDB" id="A0A3L6PGM7"/>
<dbReference type="Proteomes" id="UP000275267">
    <property type="component" value="Unassembled WGS sequence"/>
</dbReference>
<reference evidence="3" key="1">
    <citation type="journal article" date="2019" name="Nat. Commun.">
        <title>The genome of broomcorn millet.</title>
        <authorList>
            <person name="Zou C."/>
            <person name="Miki D."/>
            <person name="Li D."/>
            <person name="Tang Q."/>
            <person name="Xiao L."/>
            <person name="Rajput S."/>
            <person name="Deng P."/>
            <person name="Jia W."/>
            <person name="Huang R."/>
            <person name="Zhang M."/>
            <person name="Sun Y."/>
            <person name="Hu J."/>
            <person name="Fu X."/>
            <person name="Schnable P.S."/>
            <person name="Li F."/>
            <person name="Zhang H."/>
            <person name="Feng B."/>
            <person name="Zhu X."/>
            <person name="Liu R."/>
            <person name="Schnable J.C."/>
            <person name="Zhu J.-K."/>
            <person name="Zhang H."/>
        </authorList>
    </citation>
    <scope>NUCLEOTIDE SEQUENCE [LARGE SCALE GENOMIC DNA]</scope>
</reference>
<sequence>MARVRRRWVVEAHLVAAGAGLGQRWVAEADLAVRAAGDGVGGRRGGKGDRVGGSAGACLEGEEALERKKRRRRCGAVAEDGRKKVKDGDTTPPGVSNTNQPINYAPPLETRYIGRNAPSLQDVATGRSTKRKAKSTKMHAGKKLAKGVSSSDQPADPAATTRLLVMALQVSPAQTSSALVSWAPPLANPWATSITLKVNIPLDSPKPVAPMSASTPIISVPLIAPMTEPPAESSSSLPLDPPLPQSLQAQDTPDNSLFSYQIGDLLEEEEISSKVVVLGEVPDEVKEKLQEILQLLYQDIGSLVQDAEGVRGVFRLLKGQLPADVEATLLPVAFIEGYQLKVLQAMQRLFDRATQAEQITQKEASRSRANDIKAWIELLENSRPTIVGEIDRLKARRAVLRKELEAVTLSL</sequence>
<dbReference type="EMBL" id="PQIB02000017">
    <property type="protein sequence ID" value="RLM58016.1"/>
    <property type="molecule type" value="Genomic_DNA"/>
</dbReference>
<feature type="region of interest" description="Disordered" evidence="1">
    <location>
        <begin position="229"/>
        <end position="254"/>
    </location>
</feature>
<feature type="region of interest" description="Disordered" evidence="1">
    <location>
        <begin position="68"/>
        <end position="156"/>
    </location>
</feature>
<accession>A0A3L6PGM7</accession>
<feature type="compositionally biased region" description="Low complexity" evidence="1">
    <location>
        <begin position="229"/>
        <end position="238"/>
    </location>
</feature>
<keyword evidence="3" id="KW-1185">Reference proteome</keyword>
<feature type="compositionally biased region" description="Basic and acidic residues" evidence="1">
    <location>
        <begin position="79"/>
        <end position="89"/>
    </location>
</feature>
<proteinExistence type="predicted"/>
<gene>
    <name evidence="2" type="ORF">C2845_PM18G04450</name>
</gene>
<evidence type="ECO:0000256" key="1">
    <source>
        <dbReference type="SAM" id="MobiDB-lite"/>
    </source>
</evidence>
<dbReference type="OrthoDB" id="10614777at2759"/>
<feature type="compositionally biased region" description="Polar residues" evidence="1">
    <location>
        <begin position="93"/>
        <end position="102"/>
    </location>
</feature>